<dbReference type="Proteomes" id="UP000076738">
    <property type="component" value="Unassembled WGS sequence"/>
</dbReference>
<evidence type="ECO:0000313" key="2">
    <source>
        <dbReference type="Proteomes" id="UP000076738"/>
    </source>
</evidence>
<dbReference type="EMBL" id="KV417276">
    <property type="protein sequence ID" value="KZO98440.1"/>
    <property type="molecule type" value="Genomic_DNA"/>
</dbReference>
<gene>
    <name evidence="1" type="ORF">CALVIDRAFT_46291</name>
</gene>
<sequence length="130" mass="14477">MSSYSSSIASRVYPQPTVASKIQQFTVLCAGVSEIVSERAAGLNKLGTRCKMIETELEQRSAGLHTPAVGEAIVATKSLLQDILDRCQGWLDRGMLRRSVNNETIQRDLALWNDRLSDCMQEFAVRPYRA</sequence>
<reference evidence="1 2" key="1">
    <citation type="journal article" date="2016" name="Mol. Biol. Evol.">
        <title>Comparative Genomics of Early-Diverging Mushroom-Forming Fungi Provides Insights into the Origins of Lignocellulose Decay Capabilities.</title>
        <authorList>
            <person name="Nagy L.G."/>
            <person name="Riley R."/>
            <person name="Tritt A."/>
            <person name="Adam C."/>
            <person name="Daum C."/>
            <person name="Floudas D."/>
            <person name="Sun H."/>
            <person name="Yadav J.S."/>
            <person name="Pangilinan J."/>
            <person name="Larsson K.H."/>
            <person name="Matsuura K."/>
            <person name="Barry K."/>
            <person name="Labutti K."/>
            <person name="Kuo R."/>
            <person name="Ohm R.A."/>
            <person name="Bhattacharya S.S."/>
            <person name="Shirouzu T."/>
            <person name="Yoshinaga Y."/>
            <person name="Martin F.M."/>
            <person name="Grigoriev I.V."/>
            <person name="Hibbett D.S."/>
        </authorList>
    </citation>
    <scope>NUCLEOTIDE SEQUENCE [LARGE SCALE GENOMIC DNA]</scope>
    <source>
        <strain evidence="1 2">TUFC12733</strain>
    </source>
</reference>
<accession>A0A167P5H5</accession>
<evidence type="ECO:0000313" key="1">
    <source>
        <dbReference type="EMBL" id="KZO98440.1"/>
    </source>
</evidence>
<dbReference type="CDD" id="cd21037">
    <property type="entry name" value="MLKL_NTD"/>
    <property type="match status" value="1"/>
</dbReference>
<protein>
    <submittedName>
        <fullName evidence="1">Uncharacterized protein</fullName>
    </submittedName>
</protein>
<dbReference type="AlphaFoldDB" id="A0A167P5H5"/>
<organism evidence="1 2">
    <name type="scientific">Calocera viscosa (strain TUFC12733)</name>
    <dbReference type="NCBI Taxonomy" id="1330018"/>
    <lineage>
        <taxon>Eukaryota</taxon>
        <taxon>Fungi</taxon>
        <taxon>Dikarya</taxon>
        <taxon>Basidiomycota</taxon>
        <taxon>Agaricomycotina</taxon>
        <taxon>Dacrymycetes</taxon>
        <taxon>Dacrymycetales</taxon>
        <taxon>Dacrymycetaceae</taxon>
        <taxon>Calocera</taxon>
    </lineage>
</organism>
<keyword evidence="2" id="KW-1185">Reference proteome</keyword>
<dbReference type="STRING" id="1330018.A0A167P5H5"/>
<name>A0A167P5H5_CALVF</name>
<proteinExistence type="predicted"/>
<dbReference type="InterPro" id="IPR059179">
    <property type="entry name" value="MLKL-like_MCAfunc"/>
</dbReference>